<comment type="caution">
    <text evidence="2">The sequence shown here is derived from an EMBL/GenBank/DDBJ whole genome shotgun (WGS) entry which is preliminary data.</text>
</comment>
<dbReference type="AlphaFoldDB" id="A0A6L3ZHW7"/>
<name>A0A6L3ZHW7_9FLAO</name>
<keyword evidence="1" id="KW-0472">Membrane</keyword>
<reference evidence="2 3" key="1">
    <citation type="submission" date="2019-10" db="EMBL/GenBank/DDBJ databases">
        <title>Genome sequence of Phaeocystidibacter marisrubri JCM30614 (type strain).</title>
        <authorList>
            <person name="Bowman J.P."/>
        </authorList>
    </citation>
    <scope>NUCLEOTIDE SEQUENCE [LARGE SCALE GENOMIC DNA]</scope>
    <source>
        <strain evidence="2 3">JCM 30614</strain>
    </source>
</reference>
<organism evidence="2 3">
    <name type="scientific">Phaeocystidibacter marisrubri</name>
    <dbReference type="NCBI Taxonomy" id="1577780"/>
    <lineage>
        <taxon>Bacteria</taxon>
        <taxon>Pseudomonadati</taxon>
        <taxon>Bacteroidota</taxon>
        <taxon>Flavobacteriia</taxon>
        <taxon>Flavobacteriales</taxon>
        <taxon>Phaeocystidibacteraceae</taxon>
        <taxon>Phaeocystidibacter</taxon>
    </lineage>
</organism>
<sequence>MIERLKGEFERRGFEVCHRMGERLGIRPSRIRIFFIYTSFITLGSPLIVYLILAFILRLKDEVSQKRASIFDL</sequence>
<keyword evidence="1" id="KW-1133">Transmembrane helix</keyword>
<accession>A0A6L3ZHW7</accession>
<dbReference type="EMBL" id="WBVQ01000001">
    <property type="protein sequence ID" value="KAB2817188.1"/>
    <property type="molecule type" value="Genomic_DNA"/>
</dbReference>
<dbReference type="OrthoDB" id="674853at2"/>
<feature type="transmembrane region" description="Helical" evidence="1">
    <location>
        <begin position="34"/>
        <end position="57"/>
    </location>
</feature>
<evidence type="ECO:0000313" key="3">
    <source>
        <dbReference type="Proteomes" id="UP000484164"/>
    </source>
</evidence>
<evidence type="ECO:0000256" key="1">
    <source>
        <dbReference type="SAM" id="Phobius"/>
    </source>
</evidence>
<dbReference type="Proteomes" id="UP000484164">
    <property type="component" value="Unassembled WGS sequence"/>
</dbReference>
<gene>
    <name evidence="2" type="ORF">F8C82_01965</name>
</gene>
<keyword evidence="3" id="KW-1185">Reference proteome</keyword>
<keyword evidence="1" id="KW-0812">Transmembrane</keyword>
<proteinExistence type="predicted"/>
<protein>
    <submittedName>
        <fullName evidence="2">PspC domain-containing protein</fullName>
    </submittedName>
</protein>
<evidence type="ECO:0000313" key="2">
    <source>
        <dbReference type="EMBL" id="KAB2817188.1"/>
    </source>
</evidence>